<dbReference type="AlphaFoldDB" id="A0A0E9RE35"/>
<accession>A0A0E9RE35</accession>
<evidence type="ECO:0000313" key="1">
    <source>
        <dbReference type="EMBL" id="JAH27401.1"/>
    </source>
</evidence>
<sequence>MQHSLNGHTSPPGTRHAQLALLMTVTT</sequence>
<name>A0A0E9RE35_ANGAN</name>
<reference evidence="1" key="2">
    <citation type="journal article" date="2015" name="Fish Shellfish Immunol.">
        <title>Early steps in the European eel (Anguilla anguilla)-Vibrio vulnificus interaction in the gills: Role of the RtxA13 toxin.</title>
        <authorList>
            <person name="Callol A."/>
            <person name="Pajuelo D."/>
            <person name="Ebbesson L."/>
            <person name="Teles M."/>
            <person name="MacKenzie S."/>
            <person name="Amaro C."/>
        </authorList>
    </citation>
    <scope>NUCLEOTIDE SEQUENCE</scope>
</reference>
<organism evidence="1">
    <name type="scientific">Anguilla anguilla</name>
    <name type="common">European freshwater eel</name>
    <name type="synonym">Muraena anguilla</name>
    <dbReference type="NCBI Taxonomy" id="7936"/>
    <lineage>
        <taxon>Eukaryota</taxon>
        <taxon>Metazoa</taxon>
        <taxon>Chordata</taxon>
        <taxon>Craniata</taxon>
        <taxon>Vertebrata</taxon>
        <taxon>Euteleostomi</taxon>
        <taxon>Actinopterygii</taxon>
        <taxon>Neopterygii</taxon>
        <taxon>Teleostei</taxon>
        <taxon>Anguilliformes</taxon>
        <taxon>Anguillidae</taxon>
        <taxon>Anguilla</taxon>
    </lineage>
</organism>
<dbReference type="EMBL" id="GBXM01081176">
    <property type="protein sequence ID" value="JAH27401.1"/>
    <property type="molecule type" value="Transcribed_RNA"/>
</dbReference>
<reference evidence="1" key="1">
    <citation type="submission" date="2014-11" db="EMBL/GenBank/DDBJ databases">
        <authorList>
            <person name="Amaro Gonzalez C."/>
        </authorList>
    </citation>
    <scope>NUCLEOTIDE SEQUENCE</scope>
</reference>
<proteinExistence type="predicted"/>
<protein>
    <submittedName>
        <fullName evidence="1">Uncharacterized protein</fullName>
    </submittedName>
</protein>